<name>A0AAN7Z779_9PEZI</name>
<organism evidence="2 3">
    <name type="scientific">Xylaria bambusicola</name>
    <dbReference type="NCBI Taxonomy" id="326684"/>
    <lineage>
        <taxon>Eukaryota</taxon>
        <taxon>Fungi</taxon>
        <taxon>Dikarya</taxon>
        <taxon>Ascomycota</taxon>
        <taxon>Pezizomycotina</taxon>
        <taxon>Sordariomycetes</taxon>
        <taxon>Xylariomycetidae</taxon>
        <taxon>Xylariales</taxon>
        <taxon>Xylariaceae</taxon>
        <taxon>Xylaria</taxon>
    </lineage>
</organism>
<proteinExistence type="predicted"/>
<evidence type="ECO:0000313" key="3">
    <source>
        <dbReference type="Proteomes" id="UP001305414"/>
    </source>
</evidence>
<comment type="caution">
    <text evidence="2">The sequence shown here is derived from an EMBL/GenBank/DDBJ whole genome shotgun (WGS) entry which is preliminary data.</text>
</comment>
<feature type="region of interest" description="Disordered" evidence="1">
    <location>
        <begin position="232"/>
        <end position="267"/>
    </location>
</feature>
<gene>
    <name evidence="2" type="ORF">RRF57_004898</name>
</gene>
<dbReference type="EMBL" id="JAWHQM010000010">
    <property type="protein sequence ID" value="KAK5629183.1"/>
    <property type="molecule type" value="Genomic_DNA"/>
</dbReference>
<feature type="compositionally biased region" description="Low complexity" evidence="1">
    <location>
        <begin position="232"/>
        <end position="252"/>
    </location>
</feature>
<reference evidence="2 3" key="1">
    <citation type="submission" date="2023-10" db="EMBL/GenBank/DDBJ databases">
        <title>Draft genome sequence of Xylaria bambusicola isolate GMP-LS, the root and basal stem rot pathogen of sugarcane in Indonesia.</title>
        <authorList>
            <person name="Selvaraj P."/>
            <person name="Muralishankar V."/>
            <person name="Muruganantham S."/>
            <person name="Sp S."/>
            <person name="Haryani S."/>
            <person name="Lau K.J.X."/>
            <person name="Naqvi N.I."/>
        </authorList>
    </citation>
    <scope>NUCLEOTIDE SEQUENCE [LARGE SCALE GENOMIC DNA]</scope>
    <source>
        <strain evidence="2">GMP-LS</strain>
    </source>
</reference>
<evidence type="ECO:0000313" key="2">
    <source>
        <dbReference type="EMBL" id="KAK5629183.1"/>
    </source>
</evidence>
<dbReference type="AlphaFoldDB" id="A0AAN7Z779"/>
<evidence type="ECO:0000256" key="1">
    <source>
        <dbReference type="SAM" id="MobiDB-lite"/>
    </source>
</evidence>
<accession>A0AAN7Z779</accession>
<protein>
    <submittedName>
        <fullName evidence="2">Uncharacterized protein</fullName>
    </submittedName>
</protein>
<keyword evidence="3" id="KW-1185">Reference proteome</keyword>
<sequence>MGKLDTINMIPYFGNGTRLFLTPEPEKFAGIPYVGKEWVPYMAPEGSNLGFRDSVTVCLKDPEKDIGEDMKMAMDLSAQNPGEEAQGGDMARELQAEFERPKAPGCSLLPSVRKRRDKMVRELYAEFEGPKVPIPLKGYVPSLALWPPSLRRKMKLKLPVSQSSIEKPICKSLPRHSTLIPQFTSVPGTLATSTKLHRDADLQVIIKTPDTNSTIYSSPWHFDHHYLSVMEQQSSKQSTTSSSNPTLSLSNSARNPPQQGQQLANNRHGTSLVIAEIIRIDFN</sequence>
<dbReference type="Proteomes" id="UP001305414">
    <property type="component" value="Unassembled WGS sequence"/>
</dbReference>
<feature type="compositionally biased region" description="Polar residues" evidence="1">
    <location>
        <begin position="253"/>
        <end position="267"/>
    </location>
</feature>